<gene>
    <name evidence="1" type="ORF">R3P38DRAFT_2976396</name>
</gene>
<dbReference type="SUPFAM" id="SSF52047">
    <property type="entry name" value="RNI-like"/>
    <property type="match status" value="1"/>
</dbReference>
<protein>
    <submittedName>
        <fullName evidence="1">Uncharacterized protein</fullName>
    </submittedName>
</protein>
<dbReference type="EMBL" id="JAWWNJ010000044">
    <property type="protein sequence ID" value="KAK7019299.1"/>
    <property type="molecule type" value="Genomic_DNA"/>
</dbReference>
<accession>A0AAW0B0X6</accession>
<name>A0AAW0B0X6_9AGAR</name>
<evidence type="ECO:0000313" key="2">
    <source>
        <dbReference type="Proteomes" id="UP001362999"/>
    </source>
</evidence>
<dbReference type="AlphaFoldDB" id="A0AAW0B0X6"/>
<dbReference type="Gene3D" id="3.80.10.10">
    <property type="entry name" value="Ribonuclease Inhibitor"/>
    <property type="match status" value="1"/>
</dbReference>
<reference evidence="1 2" key="1">
    <citation type="journal article" date="2024" name="J Genomics">
        <title>Draft genome sequencing and assembly of Favolaschia claudopus CIRM-BRFM 2984 isolated from oak limbs.</title>
        <authorList>
            <person name="Navarro D."/>
            <person name="Drula E."/>
            <person name="Chaduli D."/>
            <person name="Cazenave R."/>
            <person name="Ahrendt S."/>
            <person name="Wang J."/>
            <person name="Lipzen A."/>
            <person name="Daum C."/>
            <person name="Barry K."/>
            <person name="Grigoriev I.V."/>
            <person name="Favel A."/>
            <person name="Rosso M.N."/>
            <person name="Martin F."/>
        </authorList>
    </citation>
    <scope>NUCLEOTIDE SEQUENCE [LARGE SCALE GENOMIC DNA]</scope>
    <source>
        <strain evidence="1 2">CIRM-BRFM 2984</strain>
    </source>
</reference>
<dbReference type="InterPro" id="IPR032675">
    <property type="entry name" value="LRR_dom_sf"/>
</dbReference>
<evidence type="ECO:0000313" key="1">
    <source>
        <dbReference type="EMBL" id="KAK7019299.1"/>
    </source>
</evidence>
<keyword evidence="2" id="KW-1185">Reference proteome</keyword>
<comment type="caution">
    <text evidence="1">The sequence shown here is derived from an EMBL/GenBank/DDBJ whole genome shotgun (WGS) entry which is preliminary data.</text>
</comment>
<organism evidence="1 2">
    <name type="scientific">Favolaschia claudopus</name>
    <dbReference type="NCBI Taxonomy" id="2862362"/>
    <lineage>
        <taxon>Eukaryota</taxon>
        <taxon>Fungi</taxon>
        <taxon>Dikarya</taxon>
        <taxon>Basidiomycota</taxon>
        <taxon>Agaricomycotina</taxon>
        <taxon>Agaricomycetes</taxon>
        <taxon>Agaricomycetidae</taxon>
        <taxon>Agaricales</taxon>
        <taxon>Marasmiineae</taxon>
        <taxon>Mycenaceae</taxon>
        <taxon>Favolaschia</taxon>
    </lineage>
</organism>
<dbReference type="Proteomes" id="UP001362999">
    <property type="component" value="Unassembled WGS sequence"/>
</dbReference>
<sequence>MPFFDFDDVVENIVDEVFLDKEREDGTYDSERLPKNFLKLALVSHTFLNPVRRNLYRDVRIEGSERFLLLTGQLRFSPHLAKFVHKANLVSSCSQATHIDGTRDDPTESMPRTVSITAFRWFLDACPQLTALNIFGGEFLHALALQTSDSAKRLTDITLIACNQCESYGPASCMDAVEGGWLKNIVAFPRLKKLDLFEYPIGTERMDAVRGIPGCSSPCAGLCVSNMNTPLTPNGLKVLLRSMPHLAELVLDGRHLLAPKQTRECLKIVAGSLTLLTISDYYSSEERADQWENDTVQELRQLKTLSLNGVPVTPPFFNMLPPRLEHLRLCGASLVSAPIIAAWLRLESFPLRGVLKKLEMIGEVRANAAKLAPAASEQQLAEIAQLCRALGIEWIHRRNVYADFS</sequence>
<proteinExistence type="predicted"/>